<reference evidence="2" key="2">
    <citation type="submission" date="2013-10" db="EMBL/GenBank/DDBJ databases">
        <authorList>
            <person name="Aslett M."/>
        </authorList>
    </citation>
    <scope>NUCLEOTIDE SEQUENCE [LARGE SCALE GENOMIC DNA]</scope>
    <source>
        <strain evidence="2">Weybridge</strain>
    </source>
</reference>
<dbReference type="RefSeq" id="XP_013338296.1">
    <property type="nucleotide sequence ID" value="XM_013482842.1"/>
</dbReference>
<reference evidence="2" key="1">
    <citation type="submission" date="2013-10" db="EMBL/GenBank/DDBJ databases">
        <title>Genomic analysis of the causative agents of coccidiosis in chickens.</title>
        <authorList>
            <person name="Reid A.J."/>
            <person name="Blake D."/>
            <person name="Billington K."/>
            <person name="Browne H."/>
            <person name="Dunn M."/>
            <person name="Hung S."/>
            <person name="Kawahara F."/>
            <person name="Miranda-Saavedra D."/>
            <person name="Mourier T."/>
            <person name="Nagra H."/>
            <person name="Otto T.D."/>
            <person name="Rawlings N."/>
            <person name="Sanchez A."/>
            <person name="Sanders M."/>
            <person name="Subramaniam C."/>
            <person name="Tay Y."/>
            <person name="Dear P."/>
            <person name="Doerig C."/>
            <person name="Gruber A."/>
            <person name="Parkinson J."/>
            <person name="Shirley M."/>
            <person name="Wan K.L."/>
            <person name="Berriman M."/>
            <person name="Tomley F."/>
            <person name="Pain A."/>
        </authorList>
    </citation>
    <scope>NUCLEOTIDE SEQUENCE [LARGE SCALE GENOMIC DNA]</scope>
    <source>
        <strain evidence="2">Weybridge</strain>
    </source>
</reference>
<dbReference type="Proteomes" id="UP000030763">
    <property type="component" value="Unassembled WGS sequence"/>
</dbReference>
<dbReference type="OrthoDB" id="347084at2759"/>
<evidence type="ECO:0000256" key="1">
    <source>
        <dbReference type="SAM" id="MobiDB-lite"/>
    </source>
</evidence>
<organism evidence="2 3">
    <name type="scientific">Eimeria maxima</name>
    <name type="common">Coccidian parasite</name>
    <dbReference type="NCBI Taxonomy" id="5804"/>
    <lineage>
        <taxon>Eukaryota</taxon>
        <taxon>Sar</taxon>
        <taxon>Alveolata</taxon>
        <taxon>Apicomplexa</taxon>
        <taxon>Conoidasida</taxon>
        <taxon>Coccidia</taxon>
        <taxon>Eucoccidiorida</taxon>
        <taxon>Eimeriorina</taxon>
        <taxon>Eimeriidae</taxon>
        <taxon>Eimeria</taxon>
    </lineage>
</organism>
<protein>
    <submittedName>
        <fullName evidence="2">Uncharacterized protein</fullName>
    </submittedName>
</protein>
<dbReference type="AlphaFoldDB" id="U6MCA1"/>
<dbReference type="EMBL" id="HG722166">
    <property type="protein sequence ID" value="CDJ61646.1"/>
    <property type="molecule type" value="Genomic_DNA"/>
</dbReference>
<keyword evidence="3" id="KW-1185">Reference proteome</keyword>
<accession>U6MCA1</accession>
<sequence>MSSVESQPVPLGGNRVPDSMGGPVCTPWQQLEEQPPQPQGGYGKACDLILLLREEIGNIKKQFSNLAIPIKAYIYNTGAPDRSAVEKDLNAIDAAAAAIGEAAGAAAAAAAEDRYLPQSVIGEATQVLKGLRVDIQKRAADGRALCLVTLDKADTHKQQQQEQQQQEQQQQQQQEEGPGFNKELYGDFNLRLGPVTRSLFSWQKQLLNIIKLIKKERKEEEEEEEHFTN</sequence>
<feature type="region of interest" description="Disordered" evidence="1">
    <location>
        <begin position="157"/>
        <end position="180"/>
    </location>
</feature>
<evidence type="ECO:0000313" key="3">
    <source>
        <dbReference type="Proteomes" id="UP000030763"/>
    </source>
</evidence>
<name>U6MCA1_EIMMA</name>
<dbReference type="VEuPathDB" id="ToxoDB:EMWEY_00043410"/>
<dbReference type="GeneID" id="25338327"/>
<feature type="region of interest" description="Disordered" evidence="1">
    <location>
        <begin position="1"/>
        <end position="39"/>
    </location>
</feature>
<proteinExistence type="predicted"/>
<feature type="compositionally biased region" description="Low complexity" evidence="1">
    <location>
        <begin position="160"/>
        <end position="176"/>
    </location>
</feature>
<evidence type="ECO:0000313" key="2">
    <source>
        <dbReference type="EMBL" id="CDJ61646.1"/>
    </source>
</evidence>
<dbReference type="OMA" id="NQRRTEP"/>
<gene>
    <name evidence="2" type="ORF">EMWEY_00043410</name>
</gene>